<gene>
    <name evidence="1" type="primary">BnaC05g32230D</name>
    <name evidence="1" type="ORF">GSBRNA2T00043061001</name>
</gene>
<proteinExistence type="predicted"/>
<dbReference type="Proteomes" id="UP000028999">
    <property type="component" value="Unassembled WGS sequence"/>
</dbReference>
<accession>A0A078GWC6</accession>
<evidence type="ECO:0000313" key="1">
    <source>
        <dbReference type="EMBL" id="CDY29447.1"/>
    </source>
</evidence>
<dbReference type="Gramene" id="CDY29447">
    <property type="protein sequence ID" value="CDY29447"/>
    <property type="gene ID" value="GSBRNA2T00043061001"/>
</dbReference>
<evidence type="ECO:0000313" key="2">
    <source>
        <dbReference type="Proteomes" id="UP000028999"/>
    </source>
</evidence>
<protein>
    <submittedName>
        <fullName evidence="1">BnaC05g32230D protein</fullName>
    </submittedName>
</protein>
<reference evidence="1 2" key="1">
    <citation type="journal article" date="2014" name="Science">
        <title>Plant genetics. Early allopolyploid evolution in the post-Neolithic Brassica napus oilseed genome.</title>
        <authorList>
            <person name="Chalhoub B."/>
            <person name="Denoeud F."/>
            <person name="Liu S."/>
            <person name="Parkin I.A."/>
            <person name="Tang H."/>
            <person name="Wang X."/>
            <person name="Chiquet J."/>
            <person name="Belcram H."/>
            <person name="Tong C."/>
            <person name="Samans B."/>
            <person name="Correa M."/>
            <person name="Da Silva C."/>
            <person name="Just J."/>
            <person name="Falentin C."/>
            <person name="Koh C.S."/>
            <person name="Le Clainche I."/>
            <person name="Bernard M."/>
            <person name="Bento P."/>
            <person name="Noel B."/>
            <person name="Labadie K."/>
            <person name="Alberti A."/>
            <person name="Charles M."/>
            <person name="Arnaud D."/>
            <person name="Guo H."/>
            <person name="Daviaud C."/>
            <person name="Alamery S."/>
            <person name="Jabbari K."/>
            <person name="Zhao M."/>
            <person name="Edger P.P."/>
            <person name="Chelaifa H."/>
            <person name="Tack D."/>
            <person name="Lassalle G."/>
            <person name="Mestiri I."/>
            <person name="Schnel N."/>
            <person name="Le Paslier M.C."/>
            <person name="Fan G."/>
            <person name="Renault V."/>
            <person name="Bayer P.E."/>
            <person name="Golicz A.A."/>
            <person name="Manoli S."/>
            <person name="Lee T.H."/>
            <person name="Thi V.H."/>
            <person name="Chalabi S."/>
            <person name="Hu Q."/>
            <person name="Fan C."/>
            <person name="Tollenaere R."/>
            <person name="Lu Y."/>
            <person name="Battail C."/>
            <person name="Shen J."/>
            <person name="Sidebottom C.H."/>
            <person name="Wang X."/>
            <person name="Canaguier A."/>
            <person name="Chauveau A."/>
            <person name="Berard A."/>
            <person name="Deniot G."/>
            <person name="Guan M."/>
            <person name="Liu Z."/>
            <person name="Sun F."/>
            <person name="Lim Y.P."/>
            <person name="Lyons E."/>
            <person name="Town C.D."/>
            <person name="Bancroft I."/>
            <person name="Wang X."/>
            <person name="Meng J."/>
            <person name="Ma J."/>
            <person name="Pires J.C."/>
            <person name="King G.J."/>
            <person name="Brunel D."/>
            <person name="Delourme R."/>
            <person name="Renard M."/>
            <person name="Aury J.M."/>
            <person name="Adams K.L."/>
            <person name="Batley J."/>
            <person name="Snowdon R.J."/>
            <person name="Tost J."/>
            <person name="Edwards D."/>
            <person name="Zhou Y."/>
            <person name="Hua W."/>
            <person name="Sharpe A.G."/>
            <person name="Paterson A.H."/>
            <person name="Guan C."/>
            <person name="Wincker P."/>
        </authorList>
    </citation>
    <scope>NUCLEOTIDE SEQUENCE [LARGE SCALE GENOMIC DNA]</scope>
    <source>
        <strain evidence="2">cv. Darmor-bzh</strain>
    </source>
</reference>
<name>A0A078GWC6_BRANA</name>
<dbReference type="EMBL" id="LK032237">
    <property type="protein sequence ID" value="CDY29447.1"/>
    <property type="molecule type" value="Genomic_DNA"/>
</dbReference>
<sequence length="90" mass="9835">MDSLIFLAPAAAESWTNHRLRSGSTNVCHQTCVITHRLRVELAGEDGEDSDMFVVFYTKMTTIAAVINDVAVKTHSRVKASTSPTSGRPE</sequence>
<organism evidence="1 2">
    <name type="scientific">Brassica napus</name>
    <name type="common">Rape</name>
    <dbReference type="NCBI Taxonomy" id="3708"/>
    <lineage>
        <taxon>Eukaryota</taxon>
        <taxon>Viridiplantae</taxon>
        <taxon>Streptophyta</taxon>
        <taxon>Embryophyta</taxon>
        <taxon>Tracheophyta</taxon>
        <taxon>Spermatophyta</taxon>
        <taxon>Magnoliopsida</taxon>
        <taxon>eudicotyledons</taxon>
        <taxon>Gunneridae</taxon>
        <taxon>Pentapetalae</taxon>
        <taxon>rosids</taxon>
        <taxon>malvids</taxon>
        <taxon>Brassicales</taxon>
        <taxon>Brassicaceae</taxon>
        <taxon>Brassiceae</taxon>
        <taxon>Brassica</taxon>
    </lineage>
</organism>
<dbReference type="AlphaFoldDB" id="A0A078GWC6"/>
<keyword evidence="2" id="KW-1185">Reference proteome</keyword>
<dbReference type="PaxDb" id="3708-A0A078GWC6"/>